<dbReference type="Proteomes" id="UP000244956">
    <property type="component" value="Unassembled WGS sequence"/>
</dbReference>
<dbReference type="OrthoDB" id="9806956at2"/>
<proteinExistence type="inferred from homology"/>
<dbReference type="InterPro" id="IPR016066">
    <property type="entry name" value="A-D-PHexomutase_CS"/>
</dbReference>
<feature type="domain" description="Alpha-D-phosphohexomutase alpha/beta/alpha" evidence="9">
    <location>
        <begin position="51"/>
        <end position="190"/>
    </location>
</feature>
<dbReference type="InterPro" id="IPR005843">
    <property type="entry name" value="A-D-PHexomutase_C"/>
</dbReference>
<dbReference type="CDD" id="cd05799">
    <property type="entry name" value="PGM2"/>
    <property type="match status" value="1"/>
</dbReference>
<feature type="domain" description="Alpha-D-phosphohexomutase alpha/beta/alpha" evidence="10">
    <location>
        <begin position="214"/>
        <end position="321"/>
    </location>
</feature>
<protein>
    <submittedName>
        <fullName evidence="12">Phosphoglucomutase</fullName>
    </submittedName>
</protein>
<reference evidence="12 13" key="1">
    <citation type="submission" date="2018-05" db="EMBL/GenBank/DDBJ databases">
        <title>Marinilabilia rubrum sp. nov., isolated from saltern sediment.</title>
        <authorList>
            <person name="Zhang R."/>
        </authorList>
    </citation>
    <scope>NUCLEOTIDE SEQUENCE [LARGE SCALE GENOMIC DNA]</scope>
    <source>
        <strain evidence="12 13">WTE16</strain>
    </source>
</reference>
<name>A0A2U2B6J7_9BACT</name>
<keyword evidence="3" id="KW-0597">Phosphoprotein</keyword>
<evidence type="ECO:0000313" key="12">
    <source>
        <dbReference type="EMBL" id="PWD98698.1"/>
    </source>
</evidence>
<dbReference type="InterPro" id="IPR036900">
    <property type="entry name" value="A-D-PHexomutase_C_sf"/>
</dbReference>
<dbReference type="PANTHER" id="PTHR45745">
    <property type="entry name" value="PHOSPHOMANNOMUTASE 45A"/>
    <property type="match status" value="1"/>
</dbReference>
<dbReference type="SUPFAM" id="SSF55957">
    <property type="entry name" value="Phosphoglucomutase, C-terminal domain"/>
    <property type="match status" value="1"/>
</dbReference>
<dbReference type="InterPro" id="IPR005846">
    <property type="entry name" value="A-D-PHexomutase_a/b/a-III"/>
</dbReference>
<dbReference type="AlphaFoldDB" id="A0A2U2B6J7"/>
<dbReference type="RefSeq" id="WP_109265232.1">
    <property type="nucleotide sequence ID" value="NZ_QEWP01000012.1"/>
</dbReference>
<dbReference type="PRINTS" id="PR00509">
    <property type="entry name" value="PGMPMM"/>
</dbReference>
<evidence type="ECO:0000259" key="11">
    <source>
        <dbReference type="Pfam" id="PF02880"/>
    </source>
</evidence>
<evidence type="ECO:0000313" key="13">
    <source>
        <dbReference type="Proteomes" id="UP000244956"/>
    </source>
</evidence>
<comment type="caution">
    <text evidence="12">The sequence shown here is derived from an EMBL/GenBank/DDBJ whole genome shotgun (WGS) entry which is preliminary data.</text>
</comment>
<dbReference type="PROSITE" id="PS00710">
    <property type="entry name" value="PGM_PMM"/>
    <property type="match status" value="1"/>
</dbReference>
<feature type="domain" description="Alpha-D-phosphohexomutase alpha/beta/alpha" evidence="11">
    <location>
        <begin position="328"/>
        <end position="447"/>
    </location>
</feature>
<dbReference type="GO" id="GO:0005975">
    <property type="term" value="P:carbohydrate metabolic process"/>
    <property type="evidence" value="ECO:0007669"/>
    <property type="project" value="InterPro"/>
</dbReference>
<comment type="cofactor">
    <cofactor evidence="1">
        <name>Mg(2+)</name>
        <dbReference type="ChEBI" id="CHEBI:18420"/>
    </cofactor>
</comment>
<evidence type="ECO:0000259" key="10">
    <source>
        <dbReference type="Pfam" id="PF02879"/>
    </source>
</evidence>
<dbReference type="SUPFAM" id="SSF53738">
    <property type="entry name" value="Phosphoglucomutase, first 3 domains"/>
    <property type="match status" value="3"/>
</dbReference>
<dbReference type="GO" id="GO:0006166">
    <property type="term" value="P:purine ribonucleoside salvage"/>
    <property type="evidence" value="ECO:0007669"/>
    <property type="project" value="TreeGrafter"/>
</dbReference>
<dbReference type="Pfam" id="PF00408">
    <property type="entry name" value="PGM_PMM_IV"/>
    <property type="match status" value="1"/>
</dbReference>
<evidence type="ECO:0000259" key="9">
    <source>
        <dbReference type="Pfam" id="PF02878"/>
    </source>
</evidence>
<dbReference type="Pfam" id="PF02880">
    <property type="entry name" value="PGM_PMM_III"/>
    <property type="match status" value="1"/>
</dbReference>
<evidence type="ECO:0000256" key="6">
    <source>
        <dbReference type="ARBA" id="ARBA00023235"/>
    </source>
</evidence>
<dbReference type="GO" id="GO:0008973">
    <property type="term" value="F:phosphopentomutase activity"/>
    <property type="evidence" value="ECO:0007669"/>
    <property type="project" value="TreeGrafter"/>
</dbReference>
<dbReference type="GO" id="GO:0000287">
    <property type="term" value="F:magnesium ion binding"/>
    <property type="evidence" value="ECO:0007669"/>
    <property type="project" value="InterPro"/>
</dbReference>
<dbReference type="InterPro" id="IPR005841">
    <property type="entry name" value="Alpha-D-phosphohexomutase_SF"/>
</dbReference>
<comment type="similarity">
    <text evidence="2 7">Belongs to the phosphohexose mutase family.</text>
</comment>
<dbReference type="InterPro" id="IPR005844">
    <property type="entry name" value="A-D-PHexomutase_a/b/a-I"/>
</dbReference>
<dbReference type="InterPro" id="IPR005845">
    <property type="entry name" value="A-D-PHexomutase_a/b/a-II"/>
</dbReference>
<organism evidence="12 13">
    <name type="scientific">Marinilabilia rubra</name>
    <dbReference type="NCBI Taxonomy" id="2162893"/>
    <lineage>
        <taxon>Bacteria</taxon>
        <taxon>Pseudomonadati</taxon>
        <taxon>Bacteroidota</taxon>
        <taxon>Bacteroidia</taxon>
        <taxon>Marinilabiliales</taxon>
        <taxon>Marinilabiliaceae</taxon>
        <taxon>Marinilabilia</taxon>
    </lineage>
</organism>
<dbReference type="Gene3D" id="3.30.310.50">
    <property type="entry name" value="Alpha-D-phosphohexomutase, C-terminal domain"/>
    <property type="match status" value="1"/>
</dbReference>
<accession>A0A2U2B6J7</accession>
<evidence type="ECO:0000256" key="1">
    <source>
        <dbReference type="ARBA" id="ARBA00001946"/>
    </source>
</evidence>
<feature type="domain" description="Alpha-D-phosphohexomutase C-terminal" evidence="8">
    <location>
        <begin position="512"/>
        <end position="561"/>
    </location>
</feature>
<keyword evidence="13" id="KW-1185">Reference proteome</keyword>
<dbReference type="Pfam" id="PF02878">
    <property type="entry name" value="PGM_PMM_I"/>
    <property type="match status" value="1"/>
</dbReference>
<evidence type="ECO:0000259" key="8">
    <source>
        <dbReference type="Pfam" id="PF00408"/>
    </source>
</evidence>
<dbReference type="PANTHER" id="PTHR45745:SF1">
    <property type="entry name" value="PHOSPHOGLUCOMUTASE 2B-RELATED"/>
    <property type="match status" value="1"/>
</dbReference>
<keyword evidence="5 7" id="KW-0460">Magnesium</keyword>
<evidence type="ECO:0000256" key="7">
    <source>
        <dbReference type="RuleBase" id="RU004326"/>
    </source>
</evidence>
<sequence>MAKENIPEQVQQKAQLWLDGKYDEETKAKVKELLNSNDPNELIDAFYKDLEFGTGGLRGIMGVGSNRMNRYTVGTATQGLANYLKKEFSGLTEIKVVIGHDCRNNSRFFAETVANIFSANGIKAFLFDDLRPTPEISYAIRDLQCQSGVILTASHNPKEYNGYKAYWDDGAQILGPHDKNIIDEVKKITNVEDIKFEGDPDLIEILGAAMDEKFIQEVASLSFNPDIIKRQKDLKIVFSPIHGTTVKLVPAALKRMGFENVIHVPEQDVVSGDFPTVVSPNPEEPAALEMAIQKAEETDADLVIATDPDGDRLGIAVRDDKGEFVLVNGNQTAILLTWYMLNQWKDKGLLTGSEFTVKTIVTSELIQTIADNAGVECFDTYTGFKWIAGIIRDLEGKKKYICGGEESYGFLPGDYVRDKDAVGAVVMISEIAAWAKDQNKSLYELLLDIYIANGFSQEKMKYIVRKGKSGAEEIEALMKKFRETPPEQLGGSKVNLIKDYQTLKATNPISGNKTEIDDKPTTSNVLQFFTEDGSKVSVRPSGTEPKIKFYCEVRDSLEKREDFDRVTDKALKKIDLLMTDLGVSE</sequence>
<evidence type="ECO:0000256" key="4">
    <source>
        <dbReference type="ARBA" id="ARBA00022723"/>
    </source>
</evidence>
<dbReference type="Pfam" id="PF02879">
    <property type="entry name" value="PGM_PMM_II"/>
    <property type="match status" value="1"/>
</dbReference>
<keyword evidence="6" id="KW-0413">Isomerase</keyword>
<dbReference type="Gene3D" id="3.40.120.10">
    <property type="entry name" value="Alpha-D-Glucose-1,6-Bisphosphate, subunit A, domain 3"/>
    <property type="match status" value="3"/>
</dbReference>
<dbReference type="EMBL" id="QEWP01000012">
    <property type="protein sequence ID" value="PWD98698.1"/>
    <property type="molecule type" value="Genomic_DNA"/>
</dbReference>
<evidence type="ECO:0000256" key="5">
    <source>
        <dbReference type="ARBA" id="ARBA00022842"/>
    </source>
</evidence>
<gene>
    <name evidence="12" type="ORF">DDZ16_14660</name>
</gene>
<keyword evidence="4 7" id="KW-0479">Metal-binding</keyword>
<evidence type="ECO:0000256" key="2">
    <source>
        <dbReference type="ARBA" id="ARBA00010231"/>
    </source>
</evidence>
<dbReference type="InterPro" id="IPR016055">
    <property type="entry name" value="A-D-PHexomutase_a/b/a-I/II/III"/>
</dbReference>
<evidence type="ECO:0000256" key="3">
    <source>
        <dbReference type="ARBA" id="ARBA00022553"/>
    </source>
</evidence>